<evidence type="ECO:0000256" key="9">
    <source>
        <dbReference type="ARBA" id="ARBA00023288"/>
    </source>
</evidence>
<feature type="binding site" evidence="12">
    <location>
        <position position="31"/>
    </location>
    <ligand>
        <name>Mg(2+)</name>
        <dbReference type="ChEBI" id="CHEBI:18420"/>
    </ligand>
</feature>
<evidence type="ECO:0000313" key="16">
    <source>
        <dbReference type="Proteomes" id="UP000678499"/>
    </source>
</evidence>
<evidence type="ECO:0000256" key="8">
    <source>
        <dbReference type="ARBA" id="ARBA00023134"/>
    </source>
</evidence>
<organism evidence="15">
    <name type="scientific">Notodromas monacha</name>
    <dbReference type="NCBI Taxonomy" id="399045"/>
    <lineage>
        <taxon>Eukaryota</taxon>
        <taxon>Metazoa</taxon>
        <taxon>Ecdysozoa</taxon>
        <taxon>Arthropoda</taxon>
        <taxon>Crustacea</taxon>
        <taxon>Oligostraca</taxon>
        <taxon>Ostracoda</taxon>
        <taxon>Podocopa</taxon>
        <taxon>Podocopida</taxon>
        <taxon>Cypridocopina</taxon>
        <taxon>Cypridoidea</taxon>
        <taxon>Cyprididae</taxon>
        <taxon>Notodromas</taxon>
    </lineage>
</organism>
<keyword evidence="13" id="KW-0175">Coiled coil</keyword>
<gene>
    <name evidence="15" type="ORF">NMOB1V02_LOCUS7316</name>
</gene>
<dbReference type="InterPro" id="IPR044612">
    <property type="entry name" value="ARL2/3"/>
</dbReference>
<dbReference type="OrthoDB" id="2011769at2759"/>
<reference evidence="15" key="1">
    <citation type="submission" date="2020-11" db="EMBL/GenBank/DDBJ databases">
        <authorList>
            <person name="Tran Van P."/>
        </authorList>
    </citation>
    <scope>NUCLEOTIDE SEQUENCE</scope>
</reference>
<evidence type="ECO:0000256" key="2">
    <source>
        <dbReference type="ARBA" id="ARBA00010290"/>
    </source>
</evidence>
<dbReference type="SMART" id="SM00177">
    <property type="entry name" value="ARF"/>
    <property type="match status" value="1"/>
</dbReference>
<dbReference type="SMART" id="SM00178">
    <property type="entry name" value="SAR"/>
    <property type="match status" value="1"/>
</dbReference>
<evidence type="ECO:0000256" key="12">
    <source>
        <dbReference type="PIRSR" id="PIRSR606689-2"/>
    </source>
</evidence>
<keyword evidence="6" id="KW-0653">Protein transport</keyword>
<dbReference type="EMBL" id="CAJPEX010001727">
    <property type="protein sequence ID" value="CAG0919800.1"/>
    <property type="molecule type" value="Genomic_DNA"/>
</dbReference>
<evidence type="ECO:0000256" key="4">
    <source>
        <dbReference type="ARBA" id="ARBA00022707"/>
    </source>
</evidence>
<keyword evidence="16" id="KW-1185">Reference proteome</keyword>
<dbReference type="FunFam" id="3.40.50.300:FF:000281">
    <property type="entry name" value="ADP-ribosylation factor-like protein 3"/>
    <property type="match status" value="1"/>
</dbReference>
<feature type="binding site" evidence="11">
    <location>
        <begin position="24"/>
        <end position="31"/>
    </location>
    <ligand>
        <name>GTP</name>
        <dbReference type="ChEBI" id="CHEBI:37565"/>
    </ligand>
</feature>
<evidence type="ECO:0000256" key="10">
    <source>
        <dbReference type="ARBA" id="ARBA00040616"/>
    </source>
</evidence>
<keyword evidence="5 11" id="KW-0547">Nucleotide-binding</keyword>
<keyword evidence="8 11" id="KW-0342">GTP-binding</keyword>
<dbReference type="GO" id="GO:0051649">
    <property type="term" value="P:establishment of localization in cell"/>
    <property type="evidence" value="ECO:0007669"/>
    <property type="project" value="UniProtKB-ARBA"/>
</dbReference>
<feature type="region of interest" description="Disordered" evidence="14">
    <location>
        <begin position="464"/>
        <end position="503"/>
    </location>
</feature>
<evidence type="ECO:0000256" key="3">
    <source>
        <dbReference type="ARBA" id="ARBA00022448"/>
    </source>
</evidence>
<dbReference type="NCBIfam" id="TIGR00231">
    <property type="entry name" value="small_GTP"/>
    <property type="match status" value="1"/>
</dbReference>
<evidence type="ECO:0000256" key="7">
    <source>
        <dbReference type="ARBA" id="ARBA00023034"/>
    </source>
</evidence>
<dbReference type="GO" id="GO:0015031">
    <property type="term" value="P:protein transport"/>
    <property type="evidence" value="ECO:0007669"/>
    <property type="project" value="UniProtKB-KW"/>
</dbReference>
<dbReference type="InterPro" id="IPR005225">
    <property type="entry name" value="Small_GTP-bd"/>
</dbReference>
<dbReference type="PROSITE" id="PS51417">
    <property type="entry name" value="ARF"/>
    <property type="match status" value="1"/>
</dbReference>
<dbReference type="InterPro" id="IPR006689">
    <property type="entry name" value="Small_GTPase_ARF/SAR"/>
</dbReference>
<accession>A0A7R9BQG8</accession>
<dbReference type="GO" id="GO:0005794">
    <property type="term" value="C:Golgi apparatus"/>
    <property type="evidence" value="ECO:0007669"/>
    <property type="project" value="UniProtKB-SubCell"/>
</dbReference>
<evidence type="ECO:0000313" key="15">
    <source>
        <dbReference type="EMBL" id="CAD7279648.1"/>
    </source>
</evidence>
<evidence type="ECO:0000256" key="5">
    <source>
        <dbReference type="ARBA" id="ARBA00022741"/>
    </source>
</evidence>
<dbReference type="Proteomes" id="UP000678499">
    <property type="component" value="Unassembled WGS sequence"/>
</dbReference>
<dbReference type="PRINTS" id="PR00328">
    <property type="entry name" value="SAR1GTPBP"/>
</dbReference>
<feature type="region of interest" description="Disordered" evidence="14">
    <location>
        <begin position="223"/>
        <end position="248"/>
    </location>
</feature>
<dbReference type="GO" id="GO:0016192">
    <property type="term" value="P:vesicle-mediated transport"/>
    <property type="evidence" value="ECO:0007669"/>
    <property type="project" value="UniProtKB-ARBA"/>
</dbReference>
<feature type="binding site" evidence="11">
    <location>
        <position position="70"/>
    </location>
    <ligand>
        <name>GTP</name>
        <dbReference type="ChEBI" id="CHEBI:37565"/>
    </ligand>
</feature>
<comment type="similarity">
    <text evidence="2">Belongs to the small GTPase superfamily. Arf family.</text>
</comment>
<evidence type="ECO:0000256" key="11">
    <source>
        <dbReference type="PIRSR" id="PIRSR606689-1"/>
    </source>
</evidence>
<evidence type="ECO:0000256" key="14">
    <source>
        <dbReference type="SAM" id="MobiDB-lite"/>
    </source>
</evidence>
<evidence type="ECO:0000256" key="6">
    <source>
        <dbReference type="ARBA" id="ARBA00022927"/>
    </source>
</evidence>
<keyword evidence="4" id="KW-0519">Myristate</keyword>
<dbReference type="EMBL" id="OA883764">
    <property type="protein sequence ID" value="CAD7279648.1"/>
    <property type="molecule type" value="Genomic_DNA"/>
</dbReference>
<evidence type="ECO:0000256" key="1">
    <source>
        <dbReference type="ARBA" id="ARBA00004555"/>
    </source>
</evidence>
<feature type="binding site" evidence="11">
    <location>
        <begin position="126"/>
        <end position="129"/>
    </location>
    <ligand>
        <name>GTP</name>
        <dbReference type="ChEBI" id="CHEBI:37565"/>
    </ligand>
</feature>
<comment type="subcellular location">
    <subcellularLocation>
        <location evidence="1">Golgi apparatus</location>
    </subcellularLocation>
</comment>
<feature type="coiled-coil region" evidence="13">
    <location>
        <begin position="271"/>
        <end position="298"/>
    </location>
</feature>
<sequence length="503" mass="56096">MGLLALLKKLRSSPEQELRILLLGLDNAGKTTLLKVLASEDITHITPTQGFNIKAVQSEGFKLNVWDIGGQRKIRPYWRHYFENTDVLIYVIDSADRRRFEETGQELEELLVEEKLERVPLLIYANKQDLLTAAPGAEIAQGLGLHNLRDRIWQIQACSAIKAEGIKCLKCRYLSLCLDPVILELMLTQSCGSFLVPVGKRSSIGGGLQALRLKRPELAILPPLLSPPSEATGRRRRSADEDKSKMATAETAAPILDRMDIIKLLAKSSQKSSTAERIRQLERTIVFLQDKHQELLADLIYKLTLKQDGWIDGKPLKNSDLQEVRPGSANRSSLAQIKLLETQLSEAQTKLGEAVSRNQYLTNLLDNIKRNVHDDISAANESNAGAVTLPQQNGFVQRSSTQISGLTMEEAGSIICALETKNEDYRMEIKRLRAELMNALSENEKLTQEAAGESGRWTRVDVKLPDHRGTAQHASNCRLPKISGSEPVDSRQSTSHSSRSKRE</sequence>
<dbReference type="PANTHER" id="PTHR45697">
    <property type="entry name" value="ADP-RIBOSYLATION FACTOR-LIKE PROTEIN 2-RELATED"/>
    <property type="match status" value="1"/>
</dbReference>
<keyword evidence="3" id="KW-0813">Transport</keyword>
<keyword evidence="7" id="KW-0333">Golgi apparatus</keyword>
<dbReference type="GO" id="GO:0005525">
    <property type="term" value="F:GTP binding"/>
    <property type="evidence" value="ECO:0007669"/>
    <property type="project" value="UniProtKB-KW"/>
</dbReference>
<evidence type="ECO:0000256" key="13">
    <source>
        <dbReference type="SAM" id="Coils"/>
    </source>
</evidence>
<name>A0A7R9BQG8_9CRUS</name>
<dbReference type="InterPro" id="IPR027417">
    <property type="entry name" value="P-loop_NTPase"/>
</dbReference>
<feature type="binding site" evidence="12">
    <location>
        <position position="48"/>
    </location>
    <ligand>
        <name>Mg(2+)</name>
        <dbReference type="ChEBI" id="CHEBI:18420"/>
    </ligand>
</feature>
<feature type="coiled-coil region" evidence="13">
    <location>
        <begin position="422"/>
        <end position="449"/>
    </location>
</feature>
<dbReference type="GO" id="GO:0003924">
    <property type="term" value="F:GTPase activity"/>
    <property type="evidence" value="ECO:0007669"/>
    <property type="project" value="InterPro"/>
</dbReference>
<dbReference type="GO" id="GO:0046872">
    <property type="term" value="F:metal ion binding"/>
    <property type="evidence" value="ECO:0007669"/>
    <property type="project" value="UniProtKB-KW"/>
</dbReference>
<keyword evidence="12" id="KW-0479">Metal-binding</keyword>
<dbReference type="Pfam" id="PF00025">
    <property type="entry name" value="Arf"/>
    <property type="match status" value="1"/>
</dbReference>
<dbReference type="Gene3D" id="3.40.50.300">
    <property type="entry name" value="P-loop containing nucleotide triphosphate hydrolases"/>
    <property type="match status" value="1"/>
</dbReference>
<proteinExistence type="inferred from homology"/>
<dbReference type="AlphaFoldDB" id="A0A7R9BQG8"/>
<dbReference type="SUPFAM" id="SSF52540">
    <property type="entry name" value="P-loop containing nucleoside triphosphate hydrolases"/>
    <property type="match status" value="1"/>
</dbReference>
<feature type="coiled-coil region" evidence="13">
    <location>
        <begin position="330"/>
        <end position="357"/>
    </location>
</feature>
<protein>
    <recommendedName>
        <fullName evidence="10">ADP-ribosylation factor-like protein 3</fullName>
    </recommendedName>
</protein>
<keyword evidence="12" id="KW-0460">Magnesium</keyword>
<dbReference type="CDD" id="cd04155">
    <property type="entry name" value="Arl3"/>
    <property type="match status" value="1"/>
</dbReference>
<keyword evidence="9" id="KW-0449">Lipoprotein</keyword>